<evidence type="ECO:0000256" key="1">
    <source>
        <dbReference type="SAM" id="MobiDB-lite"/>
    </source>
</evidence>
<feature type="compositionally biased region" description="Basic and acidic residues" evidence="1">
    <location>
        <begin position="93"/>
        <end position="104"/>
    </location>
</feature>
<dbReference type="EnsemblPlants" id="MELO3C021522.2.1">
    <property type="protein sequence ID" value="MELO3C021522.2.1"/>
    <property type="gene ID" value="MELO3C021522.2"/>
</dbReference>
<dbReference type="Gramene" id="MELO3C021522.2.1">
    <property type="protein sequence ID" value="MELO3C021522.2.1"/>
    <property type="gene ID" value="MELO3C021522.2"/>
</dbReference>
<feature type="region of interest" description="Disordered" evidence="1">
    <location>
        <begin position="93"/>
        <end position="113"/>
    </location>
</feature>
<name>A0A9I9DPI1_CUCME</name>
<evidence type="ECO:0000313" key="2">
    <source>
        <dbReference type="EnsemblPlants" id="MELO3C021522.2.1"/>
    </source>
</evidence>
<organism evidence="2">
    <name type="scientific">Cucumis melo</name>
    <name type="common">Muskmelon</name>
    <dbReference type="NCBI Taxonomy" id="3656"/>
    <lineage>
        <taxon>Eukaryota</taxon>
        <taxon>Viridiplantae</taxon>
        <taxon>Streptophyta</taxon>
        <taxon>Embryophyta</taxon>
        <taxon>Tracheophyta</taxon>
        <taxon>Spermatophyta</taxon>
        <taxon>Magnoliopsida</taxon>
        <taxon>eudicotyledons</taxon>
        <taxon>Gunneridae</taxon>
        <taxon>Pentapetalae</taxon>
        <taxon>rosids</taxon>
        <taxon>fabids</taxon>
        <taxon>Cucurbitales</taxon>
        <taxon>Cucurbitaceae</taxon>
        <taxon>Benincaseae</taxon>
        <taxon>Cucumis</taxon>
    </lineage>
</organism>
<protein>
    <submittedName>
        <fullName evidence="2">Uncharacterized protein</fullName>
    </submittedName>
</protein>
<reference evidence="2" key="1">
    <citation type="submission" date="2023-03" db="UniProtKB">
        <authorList>
            <consortium name="EnsemblPlants"/>
        </authorList>
    </citation>
    <scope>IDENTIFICATION</scope>
</reference>
<sequence>MAGQTESKTGRRWMSRSIPNQARVVETRTEMNGFILKQTKIGERGDGEQKLDFTETRERLERGFIVFTQTKKGQRMALTGFHTNGEQMLRLGSKEAEDVREERFTAGGGSGDS</sequence>
<dbReference type="AlphaFoldDB" id="A0A9I9DPI1"/>
<proteinExistence type="predicted"/>
<accession>A0A9I9DPI1</accession>